<protein>
    <submittedName>
        <fullName evidence="7">CUB domain-containing protein</fullName>
    </submittedName>
</protein>
<evidence type="ECO:0000256" key="2">
    <source>
        <dbReference type="PROSITE-ProRule" id="PRU00059"/>
    </source>
</evidence>
<accession>A0A914KZZ1</accession>
<proteinExistence type="predicted"/>
<feature type="domain" description="CUB" evidence="5">
    <location>
        <begin position="37"/>
        <end position="157"/>
    </location>
</feature>
<dbReference type="PANTHER" id="PTHR39385:SF2">
    <property type="entry name" value="SLIT-LIKE 3 PROTEIN"/>
    <property type="match status" value="1"/>
</dbReference>
<keyword evidence="1" id="KW-1015">Disulfide bond</keyword>
<evidence type="ECO:0000256" key="4">
    <source>
        <dbReference type="SAM" id="SignalP"/>
    </source>
</evidence>
<sequence>MPYYNLIFIFLLPQLLVSITESLSAETTENIDSNNDCSCPTEEIFDSNWKEVVFKSPGFPVEYCGNLDCKWNILPEENTFIYAKLESLKTEEKYDHLDVYQTSWNDSELIKVKRSSLSNEGYYIPLSSSINGGLYFHFVTNGINHNYTGFKVSFSRRSNDGFVKLLVLVGYPYGLFCGLFLRTQLHRNNRQVPNFFTSCNDRLSLIE</sequence>
<feature type="signal peptide" evidence="4">
    <location>
        <begin position="1"/>
        <end position="22"/>
    </location>
</feature>
<dbReference type="Proteomes" id="UP000887563">
    <property type="component" value="Unplaced"/>
</dbReference>
<dbReference type="CDD" id="cd00041">
    <property type="entry name" value="CUB"/>
    <property type="match status" value="1"/>
</dbReference>
<name>A0A914KZZ1_MELIC</name>
<evidence type="ECO:0000313" key="7">
    <source>
        <dbReference type="WBParaSite" id="Minc3s00184g07027"/>
    </source>
</evidence>
<comment type="caution">
    <text evidence="2">Lacks conserved residue(s) required for the propagation of feature annotation.</text>
</comment>
<evidence type="ECO:0000256" key="3">
    <source>
        <dbReference type="SAM" id="Phobius"/>
    </source>
</evidence>
<dbReference type="InterPro" id="IPR000859">
    <property type="entry name" value="CUB_dom"/>
</dbReference>
<organism evidence="6 7">
    <name type="scientific">Meloidogyne incognita</name>
    <name type="common">Southern root-knot nematode worm</name>
    <name type="synonym">Oxyuris incognita</name>
    <dbReference type="NCBI Taxonomy" id="6306"/>
    <lineage>
        <taxon>Eukaryota</taxon>
        <taxon>Metazoa</taxon>
        <taxon>Ecdysozoa</taxon>
        <taxon>Nematoda</taxon>
        <taxon>Chromadorea</taxon>
        <taxon>Rhabditida</taxon>
        <taxon>Tylenchina</taxon>
        <taxon>Tylenchomorpha</taxon>
        <taxon>Tylenchoidea</taxon>
        <taxon>Meloidogynidae</taxon>
        <taxon>Meloidogyninae</taxon>
        <taxon>Meloidogyne</taxon>
        <taxon>Meloidogyne incognita group</taxon>
    </lineage>
</organism>
<keyword evidence="3" id="KW-1133">Transmembrane helix</keyword>
<dbReference type="SMART" id="SM00042">
    <property type="entry name" value="CUB"/>
    <property type="match status" value="1"/>
</dbReference>
<dbReference type="WBParaSite" id="Minc3s00184g07027">
    <property type="protein sequence ID" value="Minc3s00184g07027"/>
    <property type="gene ID" value="Minc3s00184g07027"/>
</dbReference>
<feature type="chain" id="PRO_5037184815" evidence="4">
    <location>
        <begin position="23"/>
        <end position="207"/>
    </location>
</feature>
<keyword evidence="4" id="KW-0732">Signal</keyword>
<dbReference type="InterPro" id="IPR035914">
    <property type="entry name" value="Sperma_CUB_dom_sf"/>
</dbReference>
<keyword evidence="3" id="KW-0812">Transmembrane</keyword>
<dbReference type="AlphaFoldDB" id="A0A914KZZ1"/>
<keyword evidence="6" id="KW-1185">Reference proteome</keyword>
<dbReference type="PANTHER" id="PTHR39385">
    <property type="entry name" value="PROTEIN CBG20422"/>
    <property type="match status" value="1"/>
</dbReference>
<evidence type="ECO:0000313" key="6">
    <source>
        <dbReference type="Proteomes" id="UP000887563"/>
    </source>
</evidence>
<evidence type="ECO:0000256" key="1">
    <source>
        <dbReference type="ARBA" id="ARBA00023157"/>
    </source>
</evidence>
<dbReference type="PROSITE" id="PS01180">
    <property type="entry name" value="CUB"/>
    <property type="match status" value="1"/>
</dbReference>
<keyword evidence="3" id="KW-0472">Membrane</keyword>
<dbReference type="SUPFAM" id="SSF49854">
    <property type="entry name" value="Spermadhesin, CUB domain"/>
    <property type="match status" value="1"/>
</dbReference>
<dbReference type="Pfam" id="PF00431">
    <property type="entry name" value="CUB"/>
    <property type="match status" value="1"/>
</dbReference>
<dbReference type="Gene3D" id="2.60.120.290">
    <property type="entry name" value="Spermadhesin, CUB domain"/>
    <property type="match status" value="1"/>
</dbReference>
<reference evidence="7" key="1">
    <citation type="submission" date="2022-11" db="UniProtKB">
        <authorList>
            <consortium name="WormBaseParasite"/>
        </authorList>
    </citation>
    <scope>IDENTIFICATION</scope>
</reference>
<feature type="transmembrane region" description="Helical" evidence="3">
    <location>
        <begin position="161"/>
        <end position="181"/>
    </location>
</feature>
<evidence type="ECO:0000259" key="5">
    <source>
        <dbReference type="PROSITE" id="PS01180"/>
    </source>
</evidence>